<dbReference type="AlphaFoldDB" id="A0A1F7YHJ3"/>
<evidence type="ECO:0000313" key="3">
    <source>
        <dbReference type="EMBL" id="OGM26821.1"/>
    </source>
</evidence>
<dbReference type="EMBL" id="MGGL01000009">
    <property type="protein sequence ID" value="OGM26821.1"/>
    <property type="molecule type" value="Genomic_DNA"/>
</dbReference>
<evidence type="ECO:0000256" key="1">
    <source>
        <dbReference type="SAM" id="Phobius"/>
    </source>
</evidence>
<dbReference type="Pfam" id="PF14478">
    <property type="entry name" value="DUF4430"/>
    <property type="match status" value="1"/>
</dbReference>
<feature type="domain" description="Transcobalamin-like C-terminal" evidence="2">
    <location>
        <begin position="76"/>
        <end position="146"/>
    </location>
</feature>
<feature type="transmembrane region" description="Helical" evidence="1">
    <location>
        <begin position="6"/>
        <end position="26"/>
    </location>
</feature>
<dbReference type="Gene3D" id="2.170.130.30">
    <property type="match status" value="1"/>
</dbReference>
<comment type="caution">
    <text evidence="3">The sequence shown here is derived from an EMBL/GenBank/DDBJ whole genome shotgun (WGS) entry which is preliminary data.</text>
</comment>
<accession>A0A1F7YHJ3</accession>
<keyword evidence="1" id="KW-0472">Membrane</keyword>
<dbReference type="InterPro" id="IPR027954">
    <property type="entry name" value="Transcobalamin-like_C"/>
</dbReference>
<sequence length="152" mass="17322">MDKFKTLVITIILVFLAFIAAWFSLFNKFKIFPPKASSNPTSNIQITETQQNVSLKVVFPDDNVNYIKEFKAENNETAYSILTEALEIRKIPYETKKYDFGVFVKSIKGLESTAQKSWIYFVNGESGAVAADQYRLQAGDKVEWKYIPPSGE</sequence>
<proteinExistence type="predicted"/>
<evidence type="ECO:0000313" key="4">
    <source>
        <dbReference type="Proteomes" id="UP000179221"/>
    </source>
</evidence>
<protein>
    <recommendedName>
        <fullName evidence="2">Transcobalamin-like C-terminal domain-containing protein</fullName>
    </recommendedName>
</protein>
<evidence type="ECO:0000259" key="2">
    <source>
        <dbReference type="Pfam" id="PF14478"/>
    </source>
</evidence>
<dbReference type="Proteomes" id="UP000179221">
    <property type="component" value="Unassembled WGS sequence"/>
</dbReference>
<reference evidence="3 4" key="1">
    <citation type="journal article" date="2016" name="Nat. Commun.">
        <title>Thousands of microbial genomes shed light on interconnected biogeochemical processes in an aquifer system.</title>
        <authorList>
            <person name="Anantharaman K."/>
            <person name="Brown C.T."/>
            <person name="Hug L.A."/>
            <person name="Sharon I."/>
            <person name="Castelle C.J."/>
            <person name="Probst A.J."/>
            <person name="Thomas B.C."/>
            <person name="Singh A."/>
            <person name="Wilkins M.J."/>
            <person name="Karaoz U."/>
            <person name="Brodie E.L."/>
            <person name="Williams K.H."/>
            <person name="Hubbard S.S."/>
            <person name="Banfield J.F."/>
        </authorList>
    </citation>
    <scope>NUCLEOTIDE SEQUENCE [LARGE SCALE GENOMIC DNA]</scope>
</reference>
<keyword evidence="1" id="KW-1133">Transmembrane helix</keyword>
<organism evidence="3 4">
    <name type="scientific">Candidatus Woesebacteria bacterium RIFCSPHIGHO2_01_FULL_40_22</name>
    <dbReference type="NCBI Taxonomy" id="1802499"/>
    <lineage>
        <taxon>Bacteria</taxon>
        <taxon>Candidatus Woeseibacteriota</taxon>
    </lineage>
</organism>
<name>A0A1F7YHJ3_9BACT</name>
<gene>
    <name evidence="3" type="ORF">A2628_04685</name>
</gene>
<keyword evidence="1" id="KW-0812">Transmembrane</keyword>